<reference evidence="2 3" key="1">
    <citation type="submission" date="2016-10" db="EMBL/GenBank/DDBJ databases">
        <authorList>
            <person name="de Groot N.N."/>
        </authorList>
    </citation>
    <scope>NUCLEOTIDE SEQUENCE [LARGE SCALE GENOMIC DNA]</scope>
    <source>
        <strain evidence="2 3">CPCC 201354</strain>
    </source>
</reference>
<gene>
    <name evidence="2" type="ORF">SAMN05421505_12031</name>
</gene>
<organism evidence="2 3">
    <name type="scientific">Sinosporangium album</name>
    <dbReference type="NCBI Taxonomy" id="504805"/>
    <lineage>
        <taxon>Bacteria</taxon>
        <taxon>Bacillati</taxon>
        <taxon>Actinomycetota</taxon>
        <taxon>Actinomycetes</taxon>
        <taxon>Streptosporangiales</taxon>
        <taxon>Streptosporangiaceae</taxon>
        <taxon>Sinosporangium</taxon>
    </lineage>
</organism>
<feature type="signal peptide" evidence="1">
    <location>
        <begin position="1"/>
        <end position="26"/>
    </location>
</feature>
<dbReference type="EMBL" id="FNCN01000020">
    <property type="protein sequence ID" value="SDH67391.1"/>
    <property type="molecule type" value="Genomic_DNA"/>
</dbReference>
<name>A0A1G8EBX5_9ACTN</name>
<proteinExistence type="predicted"/>
<keyword evidence="3" id="KW-1185">Reference proteome</keyword>
<dbReference type="PROSITE" id="PS51257">
    <property type="entry name" value="PROKAR_LIPOPROTEIN"/>
    <property type="match status" value="1"/>
</dbReference>
<keyword evidence="1" id="KW-0732">Signal</keyword>
<protein>
    <submittedName>
        <fullName evidence="2">Uncharacterized protein</fullName>
    </submittedName>
</protein>
<dbReference type="OrthoDB" id="3536769at2"/>
<evidence type="ECO:0000256" key="1">
    <source>
        <dbReference type="SAM" id="SignalP"/>
    </source>
</evidence>
<accession>A0A1G8EBX5</accession>
<evidence type="ECO:0000313" key="3">
    <source>
        <dbReference type="Proteomes" id="UP000198923"/>
    </source>
</evidence>
<sequence length="203" mass="21153">MMRVPAAAALLAAAVLISGCSGGGGAAPLDVEAAEDALASQAATSEAPPAAPQKLQMGQPAEAVGHGGYPMRITPTGVYYYKGHPNNTPEQGWYVAVAYKAEALAHADAVPYSGWTWTAQGQTFETTGSDPWTGRVNQPVAGRNIPAGEYQTYFAIFDVAARGGTAVFQAGDGREFRWQIPPESGGTGLRPIQVAMRALGLKF</sequence>
<dbReference type="Proteomes" id="UP000198923">
    <property type="component" value="Unassembled WGS sequence"/>
</dbReference>
<dbReference type="RefSeq" id="WP_143020343.1">
    <property type="nucleotide sequence ID" value="NZ_FNCN01000020.1"/>
</dbReference>
<evidence type="ECO:0000313" key="2">
    <source>
        <dbReference type="EMBL" id="SDH67391.1"/>
    </source>
</evidence>
<feature type="chain" id="PRO_5011729971" evidence="1">
    <location>
        <begin position="27"/>
        <end position="203"/>
    </location>
</feature>
<dbReference type="AlphaFoldDB" id="A0A1G8EBX5"/>